<evidence type="ECO:0000256" key="4">
    <source>
        <dbReference type="ARBA" id="ARBA00029447"/>
    </source>
</evidence>
<evidence type="ECO:0000256" key="2">
    <source>
        <dbReference type="ARBA" id="ARBA00022519"/>
    </source>
</evidence>
<protein>
    <submittedName>
        <fullName evidence="8">Chemotaxis protein</fullName>
    </submittedName>
</protein>
<evidence type="ECO:0000259" key="7">
    <source>
        <dbReference type="PROSITE" id="PS50192"/>
    </source>
</evidence>
<keyword evidence="2" id="KW-1003">Cell membrane</keyword>
<dbReference type="GO" id="GO:0007165">
    <property type="term" value="P:signal transduction"/>
    <property type="evidence" value="ECO:0007669"/>
    <property type="project" value="UniProtKB-KW"/>
</dbReference>
<dbReference type="Proteomes" id="UP000315252">
    <property type="component" value="Unassembled WGS sequence"/>
</dbReference>
<feature type="domain" description="T-SNARE coiled-coil homology" evidence="7">
    <location>
        <begin position="359"/>
        <end position="421"/>
    </location>
</feature>
<dbReference type="AlphaFoldDB" id="A0A545T5I7"/>
<dbReference type="GO" id="GO:0020037">
    <property type="term" value="F:heme binding"/>
    <property type="evidence" value="ECO:0007669"/>
    <property type="project" value="InterPro"/>
</dbReference>
<dbReference type="RefSeq" id="WP_142899292.1">
    <property type="nucleotide sequence ID" value="NZ_ML660063.1"/>
</dbReference>
<dbReference type="GO" id="GO:0004888">
    <property type="term" value="F:transmembrane signaling receptor activity"/>
    <property type="evidence" value="ECO:0007669"/>
    <property type="project" value="InterPro"/>
</dbReference>
<keyword evidence="9" id="KW-1185">Reference proteome</keyword>
<proteinExistence type="inferred from homology"/>
<organism evidence="8 9">
    <name type="scientific">Denitrobaculum tricleocarpae</name>
    <dbReference type="NCBI Taxonomy" id="2591009"/>
    <lineage>
        <taxon>Bacteria</taxon>
        <taxon>Pseudomonadati</taxon>
        <taxon>Pseudomonadota</taxon>
        <taxon>Alphaproteobacteria</taxon>
        <taxon>Rhodospirillales</taxon>
        <taxon>Rhodospirillaceae</taxon>
        <taxon>Denitrobaculum</taxon>
    </lineage>
</organism>
<dbReference type="InterPro" id="IPR004089">
    <property type="entry name" value="MCPsignal_dom"/>
</dbReference>
<evidence type="ECO:0000259" key="6">
    <source>
        <dbReference type="PROSITE" id="PS50111"/>
    </source>
</evidence>
<dbReference type="SMART" id="SM00283">
    <property type="entry name" value="MA"/>
    <property type="match status" value="1"/>
</dbReference>
<evidence type="ECO:0000256" key="3">
    <source>
        <dbReference type="ARBA" id="ARBA00023224"/>
    </source>
</evidence>
<dbReference type="OrthoDB" id="266313at2"/>
<keyword evidence="3 5" id="KW-0807">Transducer</keyword>
<dbReference type="InterPro" id="IPR044398">
    <property type="entry name" value="Globin-sensor_dom"/>
</dbReference>
<dbReference type="PRINTS" id="PR00260">
    <property type="entry name" value="CHEMTRNSDUCR"/>
</dbReference>
<dbReference type="PANTHER" id="PTHR32089">
    <property type="entry name" value="METHYL-ACCEPTING CHEMOTAXIS PROTEIN MCPB"/>
    <property type="match status" value="1"/>
</dbReference>
<dbReference type="PANTHER" id="PTHR32089:SF112">
    <property type="entry name" value="LYSOZYME-LIKE PROTEIN-RELATED"/>
    <property type="match status" value="1"/>
</dbReference>
<dbReference type="InterPro" id="IPR000727">
    <property type="entry name" value="T_SNARE_dom"/>
</dbReference>
<evidence type="ECO:0000256" key="1">
    <source>
        <dbReference type="ARBA" id="ARBA00004429"/>
    </source>
</evidence>
<comment type="caution">
    <text evidence="8">The sequence shown here is derived from an EMBL/GenBank/DDBJ whole genome shotgun (WGS) entry which is preliminary data.</text>
</comment>
<dbReference type="SUPFAM" id="SSF58104">
    <property type="entry name" value="Methyl-accepting chemotaxis protein (MCP) signaling domain"/>
    <property type="match status" value="1"/>
</dbReference>
<feature type="domain" description="Methyl-accepting transducer" evidence="6">
    <location>
        <begin position="182"/>
        <end position="443"/>
    </location>
</feature>
<sequence length="463" mass="49663">MVDPIDIIGIRNAIVTTKDNHQELLKFNRIDEGTKKTLRQMKPFLEQELPPILQNFYQHISGYSVPDGLFDSEDAKKHAEAQQLKHWLLIASGNFDQDYIESVRVVGRVHNRIGLEPEWYIGGYAYITTELQRRISDHFDSRLSNSRIRARRADALAAINQAALLDMNLAISIYLDEGKKAREKALETLAQQFEGSIKAVVDGVASASAEVLTTAQKMSAIAGQTRDQASSVEETSRNAMQNVETVAAASEELTSSIEEIGRQVTSSSRISGEAMEKARHTNTQVEGLTGAARKIDQVVNLIQEIAEQTNLLALNATIEAARAGEAGKGFAVVASEVKLLANQTAQATDQIAAQVAEIQAATESSAEAIGQIVGTIESVSEISTGISSAVEQQSAATGEISRNIQEAAAGTRSVSGSIGGVTQTAQQAGDASAQMLEASKGLDRQSESLRGAVQEFLASIRAA</sequence>
<dbReference type="Gene3D" id="1.10.287.950">
    <property type="entry name" value="Methyl-accepting chemotaxis protein"/>
    <property type="match status" value="1"/>
</dbReference>
<dbReference type="EMBL" id="VHSH01000012">
    <property type="protein sequence ID" value="TQV72445.1"/>
    <property type="molecule type" value="Genomic_DNA"/>
</dbReference>
<keyword evidence="2" id="KW-0997">Cell inner membrane</keyword>
<dbReference type="Gene3D" id="1.10.490.10">
    <property type="entry name" value="Globins"/>
    <property type="match status" value="1"/>
</dbReference>
<accession>A0A545T5I7</accession>
<evidence type="ECO:0000313" key="8">
    <source>
        <dbReference type="EMBL" id="TQV72445.1"/>
    </source>
</evidence>
<dbReference type="InterPro" id="IPR009050">
    <property type="entry name" value="Globin-like_sf"/>
</dbReference>
<dbReference type="InterPro" id="IPR039379">
    <property type="entry name" value="Protoglobin_sensor_dom"/>
</dbReference>
<name>A0A545T5I7_9PROT</name>
<dbReference type="PROSITE" id="PS50111">
    <property type="entry name" value="CHEMOTAXIS_TRANSDUC_2"/>
    <property type="match status" value="1"/>
</dbReference>
<comment type="subcellular location">
    <subcellularLocation>
        <location evidence="1">Cell inner membrane</location>
        <topology evidence="1">Multi-pass membrane protein</topology>
    </subcellularLocation>
</comment>
<dbReference type="Pfam" id="PF00015">
    <property type="entry name" value="MCPsignal"/>
    <property type="match status" value="1"/>
</dbReference>
<comment type="similarity">
    <text evidence="4">Belongs to the methyl-accepting chemotaxis (MCP) protein family.</text>
</comment>
<dbReference type="GO" id="GO:0006935">
    <property type="term" value="P:chemotaxis"/>
    <property type="evidence" value="ECO:0007669"/>
    <property type="project" value="InterPro"/>
</dbReference>
<reference evidence="8 9" key="1">
    <citation type="submission" date="2019-06" db="EMBL/GenBank/DDBJ databases">
        <title>Whole genome sequence for Rhodospirillaceae sp. R148.</title>
        <authorList>
            <person name="Wang G."/>
        </authorList>
    </citation>
    <scope>NUCLEOTIDE SEQUENCE [LARGE SCALE GENOMIC DNA]</scope>
    <source>
        <strain evidence="8 9">R148</strain>
    </source>
</reference>
<evidence type="ECO:0000313" key="9">
    <source>
        <dbReference type="Proteomes" id="UP000315252"/>
    </source>
</evidence>
<dbReference type="GO" id="GO:0019825">
    <property type="term" value="F:oxygen binding"/>
    <property type="evidence" value="ECO:0007669"/>
    <property type="project" value="InterPro"/>
</dbReference>
<dbReference type="CDD" id="cd01068">
    <property type="entry name" value="globin_sensor"/>
    <property type="match status" value="1"/>
</dbReference>
<dbReference type="PROSITE" id="PS50192">
    <property type="entry name" value="T_SNARE"/>
    <property type="match status" value="1"/>
</dbReference>
<gene>
    <name evidence="8" type="ORF">FKG95_25560</name>
</gene>
<dbReference type="GO" id="GO:0005886">
    <property type="term" value="C:plasma membrane"/>
    <property type="evidence" value="ECO:0007669"/>
    <property type="project" value="UniProtKB-SubCell"/>
</dbReference>
<dbReference type="InterPro" id="IPR004090">
    <property type="entry name" value="Chemotax_Me-accpt_rcpt"/>
</dbReference>
<dbReference type="SUPFAM" id="SSF46458">
    <property type="entry name" value="Globin-like"/>
    <property type="match status" value="1"/>
</dbReference>
<keyword evidence="2" id="KW-0472">Membrane</keyword>
<dbReference type="InterPro" id="IPR012292">
    <property type="entry name" value="Globin/Proto"/>
</dbReference>
<evidence type="ECO:0000256" key="5">
    <source>
        <dbReference type="PROSITE-ProRule" id="PRU00284"/>
    </source>
</evidence>
<dbReference type="Pfam" id="PF11563">
    <property type="entry name" value="Protoglobin"/>
    <property type="match status" value="1"/>
</dbReference>